<keyword evidence="10" id="KW-0770">Synapse</keyword>
<dbReference type="Gene3D" id="1.10.10.60">
    <property type="entry name" value="Homeodomain-like"/>
    <property type="match status" value="1"/>
</dbReference>
<evidence type="ECO:0000313" key="21">
    <source>
        <dbReference type="EMBL" id="KAJ7414344.1"/>
    </source>
</evidence>
<evidence type="ECO:0000256" key="10">
    <source>
        <dbReference type="ARBA" id="ARBA00023018"/>
    </source>
</evidence>
<feature type="region of interest" description="Disordered" evidence="18">
    <location>
        <begin position="11"/>
        <end position="31"/>
    </location>
</feature>
<dbReference type="PANTHER" id="PTHR46271">
    <property type="entry name" value="HOMEOBOX PROTEIN, PUTATIVE-RELATED"/>
    <property type="match status" value="1"/>
</dbReference>
<dbReference type="CDD" id="cd00086">
    <property type="entry name" value="homeodomain"/>
    <property type="match status" value="1"/>
</dbReference>
<keyword evidence="7" id="KW-0268">Exocytosis</keyword>
<dbReference type="Pfam" id="PF05835">
    <property type="entry name" value="Synaphin"/>
    <property type="match status" value="1"/>
</dbReference>
<keyword evidence="13" id="KW-0804">Transcription</keyword>
<dbReference type="InterPro" id="IPR008849">
    <property type="entry name" value="Synaphin"/>
</dbReference>
<evidence type="ECO:0000256" key="9">
    <source>
        <dbReference type="ARBA" id="ARBA00023015"/>
    </source>
</evidence>
<keyword evidence="9" id="KW-0805">Transcription regulation</keyword>
<evidence type="ECO:0000259" key="20">
    <source>
        <dbReference type="PROSITE" id="PS50803"/>
    </source>
</evidence>
<keyword evidence="11 16" id="KW-0238">DNA-binding</keyword>
<keyword evidence="5" id="KW-0813">Transport</keyword>
<evidence type="ECO:0000256" key="7">
    <source>
        <dbReference type="ARBA" id="ARBA00022483"/>
    </source>
</evidence>
<feature type="region of interest" description="Disordered" evidence="18">
    <location>
        <begin position="209"/>
        <end position="237"/>
    </location>
</feature>
<reference evidence="21" key="1">
    <citation type="submission" date="2019-10" db="EMBL/GenBank/DDBJ databases">
        <authorList>
            <person name="Soares A.E.R."/>
            <person name="Aleixo A."/>
            <person name="Schneider P."/>
            <person name="Miyaki C.Y."/>
            <person name="Schneider M.P."/>
            <person name="Mello C."/>
            <person name="Vasconcelos A.T.R."/>
        </authorList>
    </citation>
    <scope>NUCLEOTIDE SEQUENCE</scope>
    <source>
        <tissue evidence="21">Muscle</tissue>
    </source>
</reference>
<evidence type="ECO:0000256" key="3">
    <source>
        <dbReference type="ARBA" id="ARBA00005396"/>
    </source>
</evidence>
<organism evidence="21 22">
    <name type="scientific">Willisornis vidua</name>
    <name type="common">Xingu scale-backed antbird</name>
    <dbReference type="NCBI Taxonomy" id="1566151"/>
    <lineage>
        <taxon>Eukaryota</taxon>
        <taxon>Metazoa</taxon>
        <taxon>Chordata</taxon>
        <taxon>Craniata</taxon>
        <taxon>Vertebrata</taxon>
        <taxon>Euteleostomi</taxon>
        <taxon>Archelosauria</taxon>
        <taxon>Archosauria</taxon>
        <taxon>Dinosauria</taxon>
        <taxon>Saurischia</taxon>
        <taxon>Theropoda</taxon>
        <taxon>Coelurosauria</taxon>
        <taxon>Aves</taxon>
        <taxon>Neognathae</taxon>
        <taxon>Neoaves</taxon>
        <taxon>Telluraves</taxon>
        <taxon>Australaves</taxon>
        <taxon>Passeriformes</taxon>
        <taxon>Thamnophilidae</taxon>
        <taxon>Willisornis</taxon>
    </lineage>
</organism>
<evidence type="ECO:0000256" key="17">
    <source>
        <dbReference type="RuleBase" id="RU000682"/>
    </source>
</evidence>
<dbReference type="PROSITE" id="PS50071">
    <property type="entry name" value="HOMEOBOX_2"/>
    <property type="match status" value="1"/>
</dbReference>
<evidence type="ECO:0000259" key="19">
    <source>
        <dbReference type="PROSITE" id="PS50071"/>
    </source>
</evidence>
<feature type="compositionally biased region" description="Basic and acidic residues" evidence="18">
    <location>
        <begin position="15"/>
        <end position="29"/>
    </location>
</feature>
<dbReference type="PROSITE" id="PS00027">
    <property type="entry name" value="HOMEOBOX_1"/>
    <property type="match status" value="1"/>
</dbReference>
<name>A0ABQ9D894_9PASS</name>
<evidence type="ECO:0000256" key="2">
    <source>
        <dbReference type="ARBA" id="ARBA00004123"/>
    </source>
</evidence>
<feature type="DNA-binding region" description="Homeobox" evidence="16">
    <location>
        <begin position="233"/>
        <end position="292"/>
    </location>
</feature>
<keyword evidence="22" id="KW-1185">Reference proteome</keyword>
<dbReference type="InterPro" id="IPR003654">
    <property type="entry name" value="OAR_dom"/>
</dbReference>
<evidence type="ECO:0000256" key="16">
    <source>
        <dbReference type="PROSITE-ProRule" id="PRU00108"/>
    </source>
</evidence>
<sequence length="425" mass="47642">MASFFMTALKSFQGGKEEPSKGPPKDDKAAALPNGMAHEEFEEYQRQLLEEKIERDKAFAQRKAERATVRMHLRGKYHLTQDERDEAQVHVAGGAVELPQELAAMVRGEEDEEEEDGAGAFAFLTKLREVELPALRDRTLGGVDQHGGSVTNKKTRDNFGGQSCEIGEVEPLVWFPGGTGKVKYSWKSRVGPPAGATMFLNKCEGDLAELRKPGDSEGTPPASAEEEQPKKKHRRNRTTFTTYQLHELERAFEKSHYPDVYSREELAMKVNLPEVRVQVWFQNRRAKWRRQEKMEASSMKLHDTPVLSFNRPPMTPNVGPMSNSLPLDPWLTSPISSATTVHSIPGFMGAPQALQPPYGGHSFLNTPPPMAQGMQPMAPAPYQCGTPFVDKYPMEEVDQRSSSIASLRMKAKEHIQTIDKTWQPI</sequence>
<evidence type="ECO:0000256" key="18">
    <source>
        <dbReference type="SAM" id="MobiDB-lite"/>
    </source>
</evidence>
<comment type="subcellular location">
    <subcellularLocation>
        <location evidence="2 16 17">Nucleus</location>
    </subcellularLocation>
    <subcellularLocation>
        <location evidence="15">Synapse</location>
    </subcellularLocation>
</comment>
<comment type="caution">
    <text evidence="21">The sequence shown here is derived from an EMBL/GenBank/DDBJ whole genome shotgun (WGS) entry which is preliminary data.</text>
</comment>
<dbReference type="CDD" id="cd22809">
    <property type="entry name" value="Complexin_NTD_CPLX_III_IV"/>
    <property type="match status" value="1"/>
</dbReference>
<evidence type="ECO:0000256" key="8">
    <source>
        <dbReference type="ARBA" id="ARBA00022775"/>
    </source>
</evidence>
<dbReference type="Pfam" id="PF03826">
    <property type="entry name" value="OAR"/>
    <property type="match status" value="1"/>
</dbReference>
<proteinExistence type="inferred from homology"/>
<keyword evidence="6" id="KW-0217">Developmental protein</keyword>
<evidence type="ECO:0000256" key="11">
    <source>
        <dbReference type="ARBA" id="ARBA00023125"/>
    </source>
</evidence>
<dbReference type="InterPro" id="IPR009057">
    <property type="entry name" value="Homeodomain-like_sf"/>
</dbReference>
<dbReference type="Proteomes" id="UP001145742">
    <property type="component" value="Unassembled WGS sequence"/>
</dbReference>
<dbReference type="EMBL" id="WHWB01034070">
    <property type="protein sequence ID" value="KAJ7414344.1"/>
    <property type="molecule type" value="Genomic_DNA"/>
</dbReference>
<accession>A0ABQ9D894</accession>
<evidence type="ECO:0000313" key="22">
    <source>
        <dbReference type="Proteomes" id="UP001145742"/>
    </source>
</evidence>
<dbReference type="InterPro" id="IPR017970">
    <property type="entry name" value="Homeobox_CS"/>
</dbReference>
<evidence type="ECO:0000256" key="12">
    <source>
        <dbReference type="ARBA" id="ARBA00023155"/>
    </source>
</evidence>
<evidence type="ECO:0000256" key="13">
    <source>
        <dbReference type="ARBA" id="ARBA00023163"/>
    </source>
</evidence>
<dbReference type="InterPro" id="IPR043562">
    <property type="entry name" value="RAX/RAX2"/>
</dbReference>
<gene>
    <name evidence="21" type="ORF">WISP_84697</name>
</gene>
<feature type="domain" description="Homeobox" evidence="19">
    <location>
        <begin position="231"/>
        <end position="291"/>
    </location>
</feature>
<dbReference type="SUPFAM" id="SSF46689">
    <property type="entry name" value="Homeodomain-like"/>
    <property type="match status" value="1"/>
</dbReference>
<feature type="domain" description="OAR" evidence="20">
    <location>
        <begin position="402"/>
        <end position="415"/>
    </location>
</feature>
<dbReference type="PANTHER" id="PTHR46271:SF2">
    <property type="entry name" value="RETINA AND ANTERIOR NEURAL FOLD HOMEOBOX PROTEIN 2"/>
    <property type="match status" value="1"/>
</dbReference>
<protein>
    <submittedName>
        <fullName evidence="21">Retina and anterior neural fold homeobox protein 2</fullName>
    </submittedName>
</protein>
<keyword evidence="12 16" id="KW-0371">Homeobox</keyword>
<dbReference type="PROSITE" id="PS50803">
    <property type="entry name" value="OAR"/>
    <property type="match status" value="1"/>
</dbReference>
<comment type="similarity">
    <text evidence="3">Belongs to the complexin/synaphin family.</text>
</comment>
<comment type="function">
    <text evidence="1">Plays a critical role in eye formation by regulating the initial specification of retinal cells and/or their subsequent proliferation.</text>
</comment>
<dbReference type="SMART" id="SM00389">
    <property type="entry name" value="HOX"/>
    <property type="match status" value="1"/>
</dbReference>
<dbReference type="GO" id="GO:0003677">
    <property type="term" value="F:DNA binding"/>
    <property type="evidence" value="ECO:0007669"/>
    <property type="project" value="UniProtKB-KW"/>
</dbReference>
<keyword evidence="14 16" id="KW-0539">Nucleus</keyword>
<dbReference type="Pfam" id="PF00046">
    <property type="entry name" value="Homeodomain"/>
    <property type="match status" value="1"/>
</dbReference>
<evidence type="ECO:0000256" key="14">
    <source>
        <dbReference type="ARBA" id="ARBA00023242"/>
    </source>
</evidence>
<comment type="similarity">
    <text evidence="4">Belongs to the paired homeobox family. Bicoid subfamily.</text>
</comment>
<evidence type="ECO:0000256" key="1">
    <source>
        <dbReference type="ARBA" id="ARBA00003750"/>
    </source>
</evidence>
<evidence type="ECO:0000256" key="4">
    <source>
        <dbReference type="ARBA" id="ARBA00006503"/>
    </source>
</evidence>
<evidence type="ECO:0000256" key="5">
    <source>
        <dbReference type="ARBA" id="ARBA00022448"/>
    </source>
</evidence>
<evidence type="ECO:0000256" key="15">
    <source>
        <dbReference type="ARBA" id="ARBA00034103"/>
    </source>
</evidence>
<dbReference type="InterPro" id="IPR001356">
    <property type="entry name" value="HD"/>
</dbReference>
<evidence type="ECO:0000256" key="6">
    <source>
        <dbReference type="ARBA" id="ARBA00022473"/>
    </source>
</evidence>
<keyword evidence="8" id="KW-0532">Neurotransmitter transport</keyword>